<organism evidence="1 2">
    <name type="scientific">Staphylococcus nepalensis</name>
    <dbReference type="NCBI Taxonomy" id="214473"/>
    <lineage>
        <taxon>Bacteria</taxon>
        <taxon>Bacillati</taxon>
        <taxon>Bacillota</taxon>
        <taxon>Bacilli</taxon>
        <taxon>Bacillales</taxon>
        <taxon>Staphylococcaceae</taxon>
        <taxon>Staphylococcus</taxon>
    </lineage>
</organism>
<dbReference type="Gene3D" id="3.90.1640.30">
    <property type="match status" value="1"/>
</dbReference>
<dbReference type="SUPFAM" id="SSF64182">
    <property type="entry name" value="DHH phosphoesterases"/>
    <property type="match status" value="1"/>
</dbReference>
<keyword evidence="1" id="KW-0378">Hydrolase</keyword>
<feature type="non-terminal residue" evidence="1">
    <location>
        <position position="1"/>
    </location>
</feature>
<dbReference type="PANTHER" id="PTHR30255">
    <property type="entry name" value="SINGLE-STRANDED-DNA-SPECIFIC EXONUCLEASE RECJ"/>
    <property type="match status" value="1"/>
</dbReference>
<gene>
    <name evidence="1" type="ORF">BUZ61_19440</name>
</gene>
<sequence>YLSGAGVALKIAQALLDYPAPEFTALAAIGTVADLVSLTNENRAIVQQGIKVMNNHPSVAIEALLSQAGYNDAINEETIGFIIGPRLNAVGRLDDASLAAELLMCESAEEAEFLAEQVEHFNQERKDIVQEIAD</sequence>
<accession>A0A2T4RXU1</accession>
<dbReference type="PANTHER" id="PTHR30255:SF2">
    <property type="entry name" value="SINGLE-STRANDED-DNA-SPECIFIC EXONUCLEASE RECJ"/>
    <property type="match status" value="1"/>
</dbReference>
<comment type="caution">
    <text evidence="1">The sequence shown here is derived from an EMBL/GenBank/DDBJ whole genome shotgun (WGS) entry which is preliminary data.</text>
</comment>
<evidence type="ECO:0000313" key="1">
    <source>
        <dbReference type="EMBL" id="PTK35351.1"/>
    </source>
</evidence>
<proteinExistence type="predicted"/>
<name>A0A2T4RXU1_9STAP</name>
<dbReference type="AlphaFoldDB" id="A0A2T4RXU1"/>
<dbReference type="InterPro" id="IPR051673">
    <property type="entry name" value="SSDNA_exonuclease_RecJ"/>
</dbReference>
<dbReference type="GO" id="GO:0004527">
    <property type="term" value="F:exonuclease activity"/>
    <property type="evidence" value="ECO:0007669"/>
    <property type="project" value="UniProtKB-KW"/>
</dbReference>
<feature type="non-terminal residue" evidence="1">
    <location>
        <position position="134"/>
    </location>
</feature>
<protein>
    <submittedName>
        <fullName evidence="1">Single-stranded-DNA-specific exonuclease RecJ</fullName>
    </submittedName>
</protein>
<keyword evidence="1" id="KW-0269">Exonuclease</keyword>
<reference evidence="1 2" key="1">
    <citation type="journal article" date="2016" name="Front. Microbiol.">
        <title>Comprehensive Phylogenetic Analysis of Bovine Non-aureus Staphylococci Species Based on Whole-Genome Sequencing.</title>
        <authorList>
            <person name="Naushad S."/>
            <person name="Barkema H.W."/>
            <person name="Luby C."/>
            <person name="Condas L.A."/>
            <person name="Nobrega D.B."/>
            <person name="Carson D.A."/>
            <person name="De Buck J."/>
        </authorList>
    </citation>
    <scope>NUCLEOTIDE SEQUENCE [LARGE SCALE GENOMIC DNA]</scope>
    <source>
        <strain evidence="1 2">SNUC 4337</strain>
    </source>
</reference>
<dbReference type="Proteomes" id="UP000240400">
    <property type="component" value="Unassembled WGS sequence"/>
</dbReference>
<keyword evidence="1" id="KW-0540">Nuclease</keyword>
<dbReference type="InterPro" id="IPR038763">
    <property type="entry name" value="DHH_sf"/>
</dbReference>
<dbReference type="EMBL" id="PZHR01001178">
    <property type="protein sequence ID" value="PTK35351.1"/>
    <property type="molecule type" value="Genomic_DNA"/>
</dbReference>
<evidence type="ECO:0000313" key="2">
    <source>
        <dbReference type="Proteomes" id="UP000240400"/>
    </source>
</evidence>